<organism evidence="1 2">
    <name type="scientific">Acer negundo</name>
    <name type="common">Box elder</name>
    <dbReference type="NCBI Taxonomy" id="4023"/>
    <lineage>
        <taxon>Eukaryota</taxon>
        <taxon>Viridiplantae</taxon>
        <taxon>Streptophyta</taxon>
        <taxon>Embryophyta</taxon>
        <taxon>Tracheophyta</taxon>
        <taxon>Spermatophyta</taxon>
        <taxon>Magnoliopsida</taxon>
        <taxon>eudicotyledons</taxon>
        <taxon>Gunneridae</taxon>
        <taxon>Pentapetalae</taxon>
        <taxon>rosids</taxon>
        <taxon>malvids</taxon>
        <taxon>Sapindales</taxon>
        <taxon>Sapindaceae</taxon>
        <taxon>Hippocastanoideae</taxon>
        <taxon>Acereae</taxon>
        <taxon>Acer</taxon>
    </lineage>
</organism>
<dbReference type="EMBL" id="JAJSOW010000102">
    <property type="protein sequence ID" value="KAI9177114.1"/>
    <property type="molecule type" value="Genomic_DNA"/>
</dbReference>
<comment type="caution">
    <text evidence="1">The sequence shown here is derived from an EMBL/GenBank/DDBJ whole genome shotgun (WGS) entry which is preliminary data.</text>
</comment>
<reference evidence="1" key="1">
    <citation type="journal article" date="2022" name="Plant J.">
        <title>Strategies of tolerance reflected in two North American maple genomes.</title>
        <authorList>
            <person name="McEvoy S.L."/>
            <person name="Sezen U.U."/>
            <person name="Trouern-Trend A."/>
            <person name="McMahon S.M."/>
            <person name="Schaberg P.G."/>
            <person name="Yang J."/>
            <person name="Wegrzyn J.L."/>
            <person name="Swenson N.G."/>
        </authorList>
    </citation>
    <scope>NUCLEOTIDE SEQUENCE</scope>
    <source>
        <strain evidence="1">91603</strain>
    </source>
</reference>
<protein>
    <submittedName>
        <fullName evidence="1">Uncharacterized protein</fullName>
    </submittedName>
</protein>
<sequence>MQTKLEMPESVLDLSFEFLFNKKGEIFSEGPKRLIHKNGYVGSCLSSNHRSKISVEVDVEVVPRKGLV</sequence>
<evidence type="ECO:0000313" key="1">
    <source>
        <dbReference type="EMBL" id="KAI9177114.1"/>
    </source>
</evidence>
<dbReference type="Proteomes" id="UP001064489">
    <property type="component" value="Chromosome 5"/>
</dbReference>
<reference evidence="1" key="2">
    <citation type="submission" date="2023-02" db="EMBL/GenBank/DDBJ databases">
        <authorList>
            <person name="Swenson N.G."/>
            <person name="Wegrzyn J.L."/>
            <person name="Mcevoy S.L."/>
        </authorList>
    </citation>
    <scope>NUCLEOTIDE SEQUENCE</scope>
    <source>
        <strain evidence="1">91603</strain>
        <tissue evidence="1">Leaf</tissue>
    </source>
</reference>
<proteinExistence type="predicted"/>
<evidence type="ECO:0000313" key="2">
    <source>
        <dbReference type="Proteomes" id="UP001064489"/>
    </source>
</evidence>
<name>A0AAD5NR85_ACENE</name>
<keyword evidence="2" id="KW-1185">Reference proteome</keyword>
<dbReference type="AlphaFoldDB" id="A0AAD5NR85"/>
<accession>A0AAD5NR85</accession>
<gene>
    <name evidence="1" type="ORF">LWI28_011255</name>
</gene>